<keyword evidence="5" id="KW-1185">Reference proteome</keyword>
<dbReference type="CDD" id="cd18032">
    <property type="entry name" value="DEXHc_RE_I_III_res"/>
    <property type="match status" value="1"/>
</dbReference>
<proteinExistence type="predicted"/>
<dbReference type="GO" id="GO:0005524">
    <property type="term" value="F:ATP binding"/>
    <property type="evidence" value="ECO:0007669"/>
    <property type="project" value="InterPro"/>
</dbReference>
<dbReference type="Gene3D" id="3.40.50.300">
    <property type="entry name" value="P-loop containing nucleotide triphosphate hydrolases"/>
    <property type="match status" value="2"/>
</dbReference>
<dbReference type="AlphaFoldDB" id="A0A0G3HG46"/>
<dbReference type="RefSeq" id="WP_047260065.1">
    <property type="nucleotide sequence ID" value="NZ_CP011546.1"/>
</dbReference>
<dbReference type="InterPro" id="IPR001650">
    <property type="entry name" value="Helicase_C-like"/>
</dbReference>
<dbReference type="PATRIC" id="fig|1072256.5.peg.1704"/>
<dbReference type="Pfam" id="PF08463">
    <property type="entry name" value="EcoEI_R_C"/>
    <property type="match status" value="1"/>
</dbReference>
<dbReference type="SUPFAM" id="SSF52540">
    <property type="entry name" value="P-loop containing nucleoside triphosphate hydrolases"/>
    <property type="match status" value="1"/>
</dbReference>
<reference evidence="5" key="2">
    <citation type="submission" date="2015-05" db="EMBL/GenBank/DDBJ databases">
        <title>Complete genome sequence of Corynebacterium uterequi DSM 45634, isolated from the uterus of a maiden mare.</title>
        <authorList>
            <person name="Ruckert C."/>
            <person name="Albersmeier A."/>
            <person name="Winkler A."/>
            <person name="Tauch A."/>
        </authorList>
    </citation>
    <scope>NUCLEOTIDE SEQUENCE [LARGE SCALE GENOMIC DNA]</scope>
    <source>
        <strain evidence="5">DSM 45634</strain>
    </source>
</reference>
<evidence type="ECO:0000313" key="4">
    <source>
        <dbReference type="EMBL" id="AKK11710.1"/>
    </source>
</evidence>
<dbReference type="Pfam" id="PF00271">
    <property type="entry name" value="Helicase_C"/>
    <property type="match status" value="1"/>
</dbReference>
<dbReference type="PANTHER" id="PTHR47396:SF1">
    <property type="entry name" value="ATP-DEPENDENT HELICASE IRC3-RELATED"/>
    <property type="match status" value="1"/>
</dbReference>
<feature type="domain" description="Helicase C-terminal" evidence="3">
    <location>
        <begin position="640"/>
        <end position="800"/>
    </location>
</feature>
<dbReference type="Gene3D" id="3.90.1570.30">
    <property type="match status" value="1"/>
</dbReference>
<accession>A0A0G3HG46</accession>
<organism evidence="4 5">
    <name type="scientific">Corynebacterium uterequi</name>
    <dbReference type="NCBI Taxonomy" id="1072256"/>
    <lineage>
        <taxon>Bacteria</taxon>
        <taxon>Bacillati</taxon>
        <taxon>Actinomycetota</taxon>
        <taxon>Actinomycetes</taxon>
        <taxon>Mycobacteriales</taxon>
        <taxon>Corynebacteriaceae</taxon>
        <taxon>Corynebacterium</taxon>
    </lineage>
</organism>
<dbReference type="InterPro" id="IPR013670">
    <property type="entry name" value="EcoEI_R_C_dom"/>
</dbReference>
<dbReference type="GO" id="GO:0006304">
    <property type="term" value="P:DNA modification"/>
    <property type="evidence" value="ECO:0007669"/>
    <property type="project" value="InterPro"/>
</dbReference>
<sequence>MTTPHRTNFAFVGLAFPRLLADCRNLEAAALTNPRASAMQARFVADQVVRHVCAFLTVPASAEASFADLAKDPRFRRFAPDAINTKIAAVRRFGNSAAHGAGFIDPTRMARVVQHLYDILVWAAANTSGLGQAALPTTGFDPSILTQAPKQAQLNDRQLSALERQLSQRTQETLQLTEQREQALRRAEQALEEAQRFKKKAAADALAKEELEREFAQLKAQLEEQTRRDLVAAQKDAGQVDTSSMYTISEADTRRDVIDPMLATAGFSRDRGNLLEEYRLPSGARIDYALMGSDGRVLAIVEGKKSGAAPSAGREQARQYADEVERATGHRPVIFYTTGYLVYLWDDALGYPPREVEGYATADELHQIISKRTQRRPLATTAHDTAIAGRPYQEEMIRAVTERFEAGHRRALVVMATGTGKTRVSLALIKLLQRAGWVKNVLFLADRVSLVNQAARAFSALYPEAGVVNLLESNPGPGSIYVSTYPTMMGLLGTGFSPYYFDLIVLDEAHRSIYNRYQRIIDYFDAFLLGLTATPRDEVDHNTYGLFHLRDGQPTGDYSLSRAIDEAYLVPFKAFAATSVVLHSGIAYSELSDEEKIAWDNQEWGVDEDGTPLAAPERAHAAEINATLLNTTTIDLVLTQVLEHAIKVNGADRMGKTIIFARSQQHADAIYRRLRIINPQVSAEVITYQSSRSQALIDSFSATTADSVDVAISVDMLDTGIDVPEVVNLVFFKPVHSQTKFWQMIGRGTRLCPDLFGPGLDKKEFFVFDYCDNLRRFSSEVEPGRTDGSAQRSLSERLFIARIQLLDALRSVNEQHDGLTADLTELLRTQVASVPIDSPLIAPATRPIVEKFRRALTWEALDAALLAEAEEHLASLPFASSGEEEYAKRFDLLIVGMQVRLANDEPIGDAAEEKVRRLARNLLTKTTVPAIAERADMLEEAARESWWESVSVDELEALRRGVRHLIRYVDRGHRNVVTVDVADELGALEHSVLDALHAAGTVVESSLEEKLREFLKGHGDALVLQKIRRAIPLTTVDVEHLEELVAQAQAGNVKDLHERLGVSLPRFARDVVGLDRDAAREAFADLLDGATLNSLQLKFMNQLIEGLVHNGHVTLGELFEAPYNDYGTPLDVFEDNIATVTTLKNRLEDLERRVDPVA</sequence>
<dbReference type="PROSITE" id="PS51194">
    <property type="entry name" value="HELICASE_CTER"/>
    <property type="match status" value="1"/>
</dbReference>
<feature type="domain" description="Helicase ATP-binding" evidence="2">
    <location>
        <begin position="402"/>
        <end position="553"/>
    </location>
</feature>
<protein>
    <submittedName>
        <fullName evidence="4">Uncharacterized protein</fullName>
    </submittedName>
</protein>
<evidence type="ECO:0000313" key="5">
    <source>
        <dbReference type="Proteomes" id="UP000035548"/>
    </source>
</evidence>
<dbReference type="InterPro" id="IPR027417">
    <property type="entry name" value="P-loop_NTPase"/>
</dbReference>
<dbReference type="EMBL" id="CP011546">
    <property type="protein sequence ID" value="AKK11710.1"/>
    <property type="molecule type" value="Genomic_DNA"/>
</dbReference>
<dbReference type="InterPro" id="IPR050742">
    <property type="entry name" value="Helicase_Restrict-Modif_Enz"/>
</dbReference>
<dbReference type="PROSITE" id="PS51192">
    <property type="entry name" value="HELICASE_ATP_BIND_1"/>
    <property type="match status" value="1"/>
</dbReference>
<dbReference type="PANTHER" id="PTHR47396">
    <property type="entry name" value="TYPE I RESTRICTION ENZYME ECOKI R PROTEIN"/>
    <property type="match status" value="1"/>
</dbReference>
<dbReference type="STRING" id="1072256.CUTER_08640"/>
<gene>
    <name evidence="4" type="ORF">CUTER_08640</name>
</gene>
<dbReference type="REBASE" id="113870">
    <property type="entry name" value="Cut45634ORF8640P"/>
</dbReference>
<name>A0A0G3HG46_9CORY</name>
<dbReference type="OrthoDB" id="9776021at2"/>
<evidence type="ECO:0000259" key="2">
    <source>
        <dbReference type="PROSITE" id="PS51192"/>
    </source>
</evidence>
<dbReference type="InterPro" id="IPR006935">
    <property type="entry name" value="Helicase/UvrB_N"/>
</dbReference>
<evidence type="ECO:0000256" key="1">
    <source>
        <dbReference type="SAM" id="Coils"/>
    </source>
</evidence>
<dbReference type="GO" id="GO:0005829">
    <property type="term" value="C:cytosol"/>
    <property type="evidence" value="ECO:0007669"/>
    <property type="project" value="TreeGrafter"/>
</dbReference>
<dbReference type="InterPro" id="IPR014001">
    <property type="entry name" value="Helicase_ATP-bd"/>
</dbReference>
<keyword evidence="1" id="KW-0175">Coiled coil</keyword>
<dbReference type="GO" id="GO:0003677">
    <property type="term" value="F:DNA binding"/>
    <property type="evidence" value="ECO:0007669"/>
    <property type="project" value="InterPro"/>
</dbReference>
<dbReference type="SMART" id="SM00487">
    <property type="entry name" value="DEXDc"/>
    <property type="match status" value="1"/>
</dbReference>
<evidence type="ECO:0000259" key="3">
    <source>
        <dbReference type="PROSITE" id="PS51194"/>
    </source>
</evidence>
<dbReference type="KEGG" id="cut:CUTER_08640"/>
<dbReference type="Pfam" id="PF04851">
    <property type="entry name" value="ResIII"/>
    <property type="match status" value="1"/>
</dbReference>
<dbReference type="CDD" id="cd18799">
    <property type="entry name" value="SF2_C_EcoAI-like"/>
    <property type="match status" value="1"/>
</dbReference>
<dbReference type="GO" id="GO:0016787">
    <property type="term" value="F:hydrolase activity"/>
    <property type="evidence" value="ECO:0007669"/>
    <property type="project" value="InterPro"/>
</dbReference>
<feature type="coiled-coil region" evidence="1">
    <location>
        <begin position="159"/>
        <end position="228"/>
    </location>
</feature>
<dbReference type="Proteomes" id="UP000035548">
    <property type="component" value="Chromosome"/>
</dbReference>
<reference evidence="4 5" key="1">
    <citation type="journal article" date="2015" name="Genome Announc.">
        <title>Virulence Factor Genes Detected in the Complete Genome Sequence of Corynebacterium uterequi DSM 45634, Isolated from the Uterus of a Maiden Mare.</title>
        <authorList>
            <person name="Ruckert C."/>
            <person name="Kriete M."/>
            <person name="Jaenicke S."/>
            <person name="Winkler A."/>
            <person name="Tauch A."/>
        </authorList>
    </citation>
    <scope>NUCLEOTIDE SEQUENCE [LARGE SCALE GENOMIC DNA]</scope>
    <source>
        <strain evidence="4 5">DSM 45634</strain>
    </source>
</reference>